<evidence type="ECO:0000313" key="2">
    <source>
        <dbReference type="Proteomes" id="UP000498740"/>
    </source>
</evidence>
<proteinExistence type="predicted"/>
<dbReference type="PANTHER" id="PTHR38657:SF1">
    <property type="entry name" value="SLR1343 PROTEIN"/>
    <property type="match status" value="1"/>
</dbReference>
<accession>A0A7J0D1W3</accession>
<dbReference type="InterPro" id="IPR052551">
    <property type="entry name" value="UV-DNA_repair_photolyase"/>
</dbReference>
<protein>
    <recommendedName>
        <fullName evidence="3">Cryptochrome/photolyase family protein</fullName>
    </recommendedName>
</protein>
<dbReference type="PANTHER" id="PTHR38657">
    <property type="entry name" value="SLR1343 PROTEIN"/>
    <property type="match status" value="1"/>
</dbReference>
<dbReference type="AlphaFoldDB" id="A0A7J0D1W3"/>
<sequence>MSDLCRPCRYKPSVRVGEDACPFTAGYWNLLHRHRDRFEHNARMTRAVRGLDRLRDLDALLEQERDRSD</sequence>
<name>A0A7J0D1W3_STRMI</name>
<dbReference type="Proteomes" id="UP000498740">
    <property type="component" value="Unassembled WGS sequence"/>
</dbReference>
<reference evidence="1 2" key="1">
    <citation type="submission" date="2020-05" db="EMBL/GenBank/DDBJ databases">
        <title>Whole genome shotgun sequence of Streptomyces microflavus NBRC 13062.</title>
        <authorList>
            <person name="Komaki H."/>
            <person name="Tamura T."/>
        </authorList>
    </citation>
    <scope>NUCLEOTIDE SEQUENCE [LARGE SCALE GENOMIC DNA]</scope>
    <source>
        <strain evidence="1 2">NBRC 13062</strain>
    </source>
</reference>
<evidence type="ECO:0000313" key="1">
    <source>
        <dbReference type="EMBL" id="GFN08741.1"/>
    </source>
</evidence>
<dbReference type="Gene3D" id="1.10.10.1710">
    <property type="entry name" value="Deoxyribodipyrimidine photolyase-related"/>
    <property type="match status" value="1"/>
</dbReference>
<comment type="caution">
    <text evidence="1">The sequence shown here is derived from an EMBL/GenBank/DDBJ whole genome shotgun (WGS) entry which is preliminary data.</text>
</comment>
<evidence type="ECO:0008006" key="3">
    <source>
        <dbReference type="Google" id="ProtNLM"/>
    </source>
</evidence>
<dbReference type="EMBL" id="BLWD01000001">
    <property type="protein sequence ID" value="GFN08741.1"/>
    <property type="molecule type" value="Genomic_DNA"/>
</dbReference>
<organism evidence="1 2">
    <name type="scientific">Streptomyces microflavus</name>
    <name type="common">Streptomyces lipmanii</name>
    <dbReference type="NCBI Taxonomy" id="1919"/>
    <lineage>
        <taxon>Bacteria</taxon>
        <taxon>Bacillati</taxon>
        <taxon>Actinomycetota</taxon>
        <taxon>Actinomycetes</taxon>
        <taxon>Kitasatosporales</taxon>
        <taxon>Streptomycetaceae</taxon>
        <taxon>Streptomyces</taxon>
    </lineage>
</organism>
<gene>
    <name evidence="1" type="ORF">Smic_72970</name>
</gene>